<feature type="compositionally biased region" description="Basic and acidic residues" evidence="1">
    <location>
        <begin position="1"/>
        <end position="18"/>
    </location>
</feature>
<name>A0A565C7S4_9BRAS</name>
<dbReference type="Proteomes" id="UP000489600">
    <property type="component" value="Unassembled WGS sequence"/>
</dbReference>
<gene>
    <name evidence="2" type="ORF">ANE_LOCUS20157</name>
</gene>
<protein>
    <recommendedName>
        <fullName evidence="4">TSL-kinase interacting protein 1</fullName>
    </recommendedName>
</protein>
<keyword evidence="3" id="KW-1185">Reference proteome</keyword>
<comment type="caution">
    <text evidence="2">The sequence shown here is derived from an EMBL/GenBank/DDBJ whole genome shotgun (WGS) entry which is preliminary data.</text>
</comment>
<proteinExistence type="predicted"/>
<feature type="region of interest" description="Disordered" evidence="1">
    <location>
        <begin position="190"/>
        <end position="256"/>
    </location>
</feature>
<feature type="compositionally biased region" description="Basic and acidic residues" evidence="1">
    <location>
        <begin position="35"/>
        <end position="65"/>
    </location>
</feature>
<dbReference type="GO" id="GO:0005634">
    <property type="term" value="C:nucleus"/>
    <property type="evidence" value="ECO:0007669"/>
    <property type="project" value="TreeGrafter"/>
</dbReference>
<sequence>MARKRTESATESSKETKTRGKFTRAKKCMKTTSKKFHESGKHNSGKEEKSPSKSPSSHDQKLIHTKDGAQEVPCFDVDSGKEVRLSGKMKLQLFPLDACTRKGLEKDGFHPYLELTLSSRKKVSSVLQHINSKWGNSEIARVDPALYPYDKSVHGFGHKWIANSSTTTGDIYAALGSPPVFRLRYGWSSETDNKTDERPSPSTPSITGFPHEEPQNITSNRIESAGCTGNQVNDCPSSENTPPEQVKSMENKTNDGSGPTLFSWDDGLTSLSIGGLLSEVSLKGKFGDHCKNSNTGNANATLWDDGLTNISIGGLFSEASLQHRIDISREQEPAHTKNNDQLSVSFGGLLSEASSLGEGKFSDCNKTWESKRAITQKPLPLISDSLDAFLVNRTDQPQAPCPAPPTPEPAHSSILDAEDTCHAFSFRKRTTTSQPVLEQVTGESEEQQKDESKPGKPLFGSGSTVFNQDSSLGFSGIKWADSRGPFDFGLSSSQKFTYGDSVSFGAVVKELQEMEPLEEKKIKLQNDEQ</sequence>
<dbReference type="InterPro" id="IPR055315">
    <property type="entry name" value="Cramped-like"/>
</dbReference>
<dbReference type="GO" id="GO:0003682">
    <property type="term" value="F:chromatin binding"/>
    <property type="evidence" value="ECO:0007669"/>
    <property type="project" value="InterPro"/>
</dbReference>
<evidence type="ECO:0000256" key="1">
    <source>
        <dbReference type="SAM" id="MobiDB-lite"/>
    </source>
</evidence>
<dbReference type="EMBL" id="CABITT030000007">
    <property type="protein sequence ID" value="VVB09713.1"/>
    <property type="molecule type" value="Genomic_DNA"/>
</dbReference>
<evidence type="ECO:0000313" key="3">
    <source>
        <dbReference type="Proteomes" id="UP000489600"/>
    </source>
</evidence>
<dbReference type="PANTHER" id="PTHR21677:SF4">
    <property type="entry name" value="TSL-KINASE INTERACTING-LIKE PROTEIN"/>
    <property type="match status" value="1"/>
</dbReference>
<evidence type="ECO:0000313" key="2">
    <source>
        <dbReference type="EMBL" id="VVB09713.1"/>
    </source>
</evidence>
<feature type="compositionally biased region" description="Basic residues" evidence="1">
    <location>
        <begin position="19"/>
        <end position="34"/>
    </location>
</feature>
<dbReference type="GO" id="GO:0007389">
    <property type="term" value="P:pattern specification process"/>
    <property type="evidence" value="ECO:0007669"/>
    <property type="project" value="TreeGrafter"/>
</dbReference>
<accession>A0A565C7S4</accession>
<organism evidence="2 3">
    <name type="scientific">Arabis nemorensis</name>
    <dbReference type="NCBI Taxonomy" id="586526"/>
    <lineage>
        <taxon>Eukaryota</taxon>
        <taxon>Viridiplantae</taxon>
        <taxon>Streptophyta</taxon>
        <taxon>Embryophyta</taxon>
        <taxon>Tracheophyta</taxon>
        <taxon>Spermatophyta</taxon>
        <taxon>Magnoliopsida</taxon>
        <taxon>eudicotyledons</taxon>
        <taxon>Gunneridae</taxon>
        <taxon>Pentapetalae</taxon>
        <taxon>rosids</taxon>
        <taxon>malvids</taxon>
        <taxon>Brassicales</taxon>
        <taxon>Brassicaceae</taxon>
        <taxon>Arabideae</taxon>
        <taxon>Arabis</taxon>
    </lineage>
</organism>
<feature type="region of interest" description="Disordered" evidence="1">
    <location>
        <begin position="432"/>
        <end position="462"/>
    </location>
</feature>
<evidence type="ECO:0008006" key="4">
    <source>
        <dbReference type="Google" id="ProtNLM"/>
    </source>
</evidence>
<feature type="compositionally biased region" description="Polar residues" evidence="1">
    <location>
        <begin position="215"/>
        <end position="243"/>
    </location>
</feature>
<dbReference type="PANTHER" id="PTHR21677">
    <property type="entry name" value="CRAMPED PROTEIN"/>
    <property type="match status" value="1"/>
</dbReference>
<reference evidence="2" key="1">
    <citation type="submission" date="2019-07" db="EMBL/GenBank/DDBJ databases">
        <authorList>
            <person name="Dittberner H."/>
        </authorList>
    </citation>
    <scope>NUCLEOTIDE SEQUENCE [LARGE SCALE GENOMIC DNA]</scope>
</reference>
<dbReference type="OrthoDB" id="745018at2759"/>
<dbReference type="AlphaFoldDB" id="A0A565C7S4"/>
<feature type="region of interest" description="Disordered" evidence="1">
    <location>
        <begin position="1"/>
        <end position="65"/>
    </location>
</feature>